<dbReference type="RefSeq" id="WP_011115675.1">
    <property type="nucleotide sequence ID" value="NC_004917.1"/>
</dbReference>
<evidence type="ECO:0000313" key="2">
    <source>
        <dbReference type="EMBL" id="AAP77432.1"/>
    </source>
</evidence>
<name>Q7VHX7_HELHP</name>
<keyword evidence="3" id="KW-1185">Reference proteome</keyword>
<proteinExistence type="predicted"/>
<keyword evidence="1" id="KW-0812">Transmembrane</keyword>
<accession>Q7VHX7</accession>
<dbReference type="Proteomes" id="UP000002495">
    <property type="component" value="Chromosome"/>
</dbReference>
<feature type="transmembrane region" description="Helical" evidence="1">
    <location>
        <begin position="7"/>
        <end position="28"/>
    </location>
</feature>
<dbReference type="AlphaFoldDB" id="Q7VHX7"/>
<keyword evidence="1" id="KW-1133">Transmembrane helix</keyword>
<keyword evidence="1" id="KW-0472">Membrane</keyword>
<evidence type="ECO:0000256" key="1">
    <source>
        <dbReference type="SAM" id="Phobius"/>
    </source>
</evidence>
<reference evidence="2 3" key="1">
    <citation type="journal article" date="2003" name="Proc. Natl. Acad. Sci. U.S.A.">
        <title>The complete genome sequence of the carcinogenic bacterium Helicobacter hepaticus.</title>
        <authorList>
            <person name="Suerbaum S."/>
            <person name="Josenhans C."/>
            <person name="Sterzenbach T."/>
            <person name="Drescher B."/>
            <person name="Brandt P."/>
            <person name="Bell M."/>
            <person name="Droege M."/>
            <person name="Fartmann B."/>
            <person name="Fischer H.-P."/>
            <person name="Ge Z."/>
            <person name="Hoerster A."/>
            <person name="Holland R."/>
            <person name="Klein K."/>
            <person name="Koenig J."/>
            <person name="Macko L."/>
            <person name="Mendz G.L."/>
            <person name="Nyakatura G."/>
            <person name="Schauer D.B."/>
            <person name="Shen Z."/>
            <person name="Weber J."/>
            <person name="Frosch M."/>
            <person name="Fox J.G."/>
        </authorList>
    </citation>
    <scope>NUCLEOTIDE SEQUENCE [LARGE SCALE GENOMIC DNA]</scope>
    <source>
        <strain evidence="3">ATCC 51449 / 3B1</strain>
    </source>
</reference>
<dbReference type="KEGG" id="hhe:HH_0835"/>
<dbReference type="HOGENOM" id="CLU_1945796_0_0_7"/>
<protein>
    <submittedName>
        <fullName evidence="2">Uncharacterized protein</fullName>
    </submittedName>
</protein>
<evidence type="ECO:0000313" key="3">
    <source>
        <dbReference type="Proteomes" id="UP000002495"/>
    </source>
</evidence>
<dbReference type="EMBL" id="AE017125">
    <property type="protein sequence ID" value="AAP77432.1"/>
    <property type="molecule type" value="Genomic_DNA"/>
</dbReference>
<dbReference type="STRING" id="235279.HH_0835"/>
<organism evidence="2 3">
    <name type="scientific">Helicobacter hepaticus (strain ATCC 51449 / 3B1)</name>
    <dbReference type="NCBI Taxonomy" id="235279"/>
    <lineage>
        <taxon>Bacteria</taxon>
        <taxon>Pseudomonadati</taxon>
        <taxon>Campylobacterota</taxon>
        <taxon>Epsilonproteobacteria</taxon>
        <taxon>Campylobacterales</taxon>
        <taxon>Helicobacteraceae</taxon>
        <taxon>Helicobacter</taxon>
    </lineage>
</organism>
<gene>
    <name evidence="2" type="ordered locus">HH_0835</name>
</gene>
<sequence length="129" mass="14843">MKITQSVFIFMIKIYVVVTILALIVWVAPLINNHIFHTTEVYRTISSGNPTPNEYAIKIENKTFYLSEAELGNIELIGFYVEDGLCKPYSAYAKMQIPADSMVYIFENGFIYKCGEIKSIPKYILQENR</sequence>